<evidence type="ECO:0000313" key="6">
    <source>
        <dbReference type="EMBL" id="MBP1934232.1"/>
    </source>
</evidence>
<keyword evidence="7" id="KW-1185">Reference proteome</keyword>
<evidence type="ECO:0000256" key="2">
    <source>
        <dbReference type="ARBA" id="ARBA00011738"/>
    </source>
</evidence>
<evidence type="ECO:0000256" key="4">
    <source>
        <dbReference type="ARBA" id="ARBA00023002"/>
    </source>
</evidence>
<dbReference type="PRINTS" id="PR00469">
    <property type="entry name" value="PNDRDTASEII"/>
</dbReference>
<dbReference type="InterPro" id="IPR050097">
    <property type="entry name" value="Ferredoxin-NADP_redctase_2"/>
</dbReference>
<organism evidence="6 7">
    <name type="scientific">Ammoniphilus resinae</name>
    <dbReference type="NCBI Taxonomy" id="861532"/>
    <lineage>
        <taxon>Bacteria</taxon>
        <taxon>Bacillati</taxon>
        <taxon>Bacillota</taxon>
        <taxon>Bacilli</taxon>
        <taxon>Bacillales</taxon>
        <taxon>Paenibacillaceae</taxon>
        <taxon>Aneurinibacillus group</taxon>
        <taxon>Ammoniphilus</taxon>
    </lineage>
</organism>
<evidence type="ECO:0000256" key="1">
    <source>
        <dbReference type="ARBA" id="ARBA00001974"/>
    </source>
</evidence>
<comment type="cofactor">
    <cofactor evidence="1">
        <name>FAD</name>
        <dbReference type="ChEBI" id="CHEBI:57692"/>
    </cofactor>
</comment>
<dbReference type="EMBL" id="JAGGKT010000018">
    <property type="protein sequence ID" value="MBP1934232.1"/>
    <property type="molecule type" value="Genomic_DNA"/>
</dbReference>
<dbReference type="PRINTS" id="PR00368">
    <property type="entry name" value="FADPNR"/>
</dbReference>
<dbReference type="InterPro" id="IPR023753">
    <property type="entry name" value="FAD/NAD-binding_dom"/>
</dbReference>
<gene>
    <name evidence="6" type="ORF">J2Z37_004251</name>
</gene>
<evidence type="ECO:0000256" key="3">
    <source>
        <dbReference type="ARBA" id="ARBA00022630"/>
    </source>
</evidence>
<accession>A0ABS4GVE4</accession>
<name>A0ABS4GVE4_9BACL</name>
<dbReference type="RefSeq" id="WP_209812238.1">
    <property type="nucleotide sequence ID" value="NZ_JAGGKT010000018.1"/>
</dbReference>
<comment type="caution">
    <text evidence="6">The sequence shown here is derived from an EMBL/GenBank/DDBJ whole genome shotgun (WGS) entry which is preliminary data.</text>
</comment>
<dbReference type="PANTHER" id="PTHR48105">
    <property type="entry name" value="THIOREDOXIN REDUCTASE 1-RELATED-RELATED"/>
    <property type="match status" value="1"/>
</dbReference>
<comment type="subunit">
    <text evidence="2">Homodimer.</text>
</comment>
<reference evidence="6 7" key="1">
    <citation type="submission" date="2021-03" db="EMBL/GenBank/DDBJ databases">
        <title>Genomic Encyclopedia of Type Strains, Phase IV (KMG-IV): sequencing the most valuable type-strain genomes for metagenomic binning, comparative biology and taxonomic classification.</title>
        <authorList>
            <person name="Goeker M."/>
        </authorList>
    </citation>
    <scope>NUCLEOTIDE SEQUENCE [LARGE SCALE GENOMIC DNA]</scope>
    <source>
        <strain evidence="6 7">DSM 24738</strain>
    </source>
</reference>
<dbReference type="Gene3D" id="3.50.50.60">
    <property type="entry name" value="FAD/NAD(P)-binding domain"/>
    <property type="match status" value="2"/>
</dbReference>
<evidence type="ECO:0000259" key="5">
    <source>
        <dbReference type="Pfam" id="PF07992"/>
    </source>
</evidence>
<dbReference type="Pfam" id="PF07992">
    <property type="entry name" value="Pyr_redox_2"/>
    <property type="match status" value="1"/>
</dbReference>
<feature type="domain" description="FAD/NAD(P)-binding" evidence="5">
    <location>
        <begin position="3"/>
        <end position="284"/>
    </location>
</feature>
<keyword evidence="3" id="KW-0285">Flavoprotein</keyword>
<dbReference type="SUPFAM" id="SSF51905">
    <property type="entry name" value="FAD/NAD(P)-binding domain"/>
    <property type="match status" value="1"/>
</dbReference>
<dbReference type="InterPro" id="IPR036188">
    <property type="entry name" value="FAD/NAD-bd_sf"/>
</dbReference>
<protein>
    <submittedName>
        <fullName evidence="6">Thioredoxin reductase</fullName>
    </submittedName>
</protein>
<evidence type="ECO:0000313" key="7">
    <source>
        <dbReference type="Proteomes" id="UP001519343"/>
    </source>
</evidence>
<keyword evidence="4" id="KW-0560">Oxidoreductase</keyword>
<proteinExistence type="predicted"/>
<sequence>MQYDCIIVGGGIAGLQAAIQLGRYKHKVLVIDSNHGRSTLCKSYHNILGWPDGISGQDLRQIGKRQAEKIGVEFQSEIVDSAKKMDKGFLLTVKTGLQYETKRLLLATGVMDRIPAFPELLNCLGISVYVCPDCDGYEVKNKRTIVMGAGNVGAKMALTLSYWTNDLVYINHEQTEISEQLINELHVHRIQYVNEAIQKVMEENSYLQGVILKSGQEITGERGFVAFGGNEVKSALAKQLGVEVLENQHIVVHPRTKMTNIRHVWAAGDVVAHSEQVTIAMGDGSGAAIWIHKSLMDEREV</sequence>
<dbReference type="Proteomes" id="UP001519343">
    <property type="component" value="Unassembled WGS sequence"/>
</dbReference>